<dbReference type="OrthoDB" id="19806at2759"/>
<comment type="caution">
    <text evidence="3">The sequence shown here is derived from an EMBL/GenBank/DDBJ whole genome shotgun (WGS) entry which is preliminary data.</text>
</comment>
<feature type="compositionally biased region" description="Basic and acidic residues" evidence="2">
    <location>
        <begin position="24"/>
        <end position="33"/>
    </location>
</feature>
<name>A0A395IM94_9HELO</name>
<accession>A0A395IM94</accession>
<dbReference type="EMBL" id="QKRW01000040">
    <property type="protein sequence ID" value="RAL60493.1"/>
    <property type="molecule type" value="Genomic_DNA"/>
</dbReference>
<dbReference type="PANTHER" id="PTHR31011:SF2">
    <property type="entry name" value="PROTEIN STB2-RELATED"/>
    <property type="match status" value="1"/>
</dbReference>
<evidence type="ECO:0000313" key="4">
    <source>
        <dbReference type="Proteomes" id="UP000249056"/>
    </source>
</evidence>
<evidence type="ECO:0000256" key="1">
    <source>
        <dbReference type="SAM" id="Coils"/>
    </source>
</evidence>
<dbReference type="GO" id="GO:0070822">
    <property type="term" value="C:Sin3-type complex"/>
    <property type="evidence" value="ECO:0007669"/>
    <property type="project" value="TreeGrafter"/>
</dbReference>
<feature type="compositionally biased region" description="Polar residues" evidence="2">
    <location>
        <begin position="97"/>
        <end position="110"/>
    </location>
</feature>
<keyword evidence="4" id="KW-1185">Reference proteome</keyword>
<organism evidence="3 4">
    <name type="scientific">Monilinia fructigena</name>
    <dbReference type="NCBI Taxonomy" id="38457"/>
    <lineage>
        <taxon>Eukaryota</taxon>
        <taxon>Fungi</taxon>
        <taxon>Dikarya</taxon>
        <taxon>Ascomycota</taxon>
        <taxon>Pezizomycotina</taxon>
        <taxon>Leotiomycetes</taxon>
        <taxon>Helotiales</taxon>
        <taxon>Sclerotiniaceae</taxon>
        <taxon>Monilinia</taxon>
    </lineage>
</organism>
<reference evidence="3 4" key="1">
    <citation type="submission" date="2018-06" db="EMBL/GenBank/DDBJ databases">
        <title>Genome Sequence of the Brown Rot Fungal Pathogen Monilinia fructigena.</title>
        <authorList>
            <person name="Landi L."/>
            <person name="De Miccolis Angelini R.M."/>
            <person name="Pollastro S."/>
            <person name="Abate D."/>
            <person name="Faretra F."/>
            <person name="Romanazzi G."/>
        </authorList>
    </citation>
    <scope>NUCLEOTIDE SEQUENCE [LARGE SCALE GENOMIC DNA]</scope>
    <source>
        <strain evidence="3 4">Mfrg269</strain>
    </source>
</reference>
<evidence type="ECO:0000256" key="2">
    <source>
        <dbReference type="SAM" id="MobiDB-lite"/>
    </source>
</evidence>
<dbReference type="PANTHER" id="PTHR31011">
    <property type="entry name" value="PROTEIN STB2-RELATED"/>
    <property type="match status" value="1"/>
</dbReference>
<keyword evidence="1" id="KW-0175">Coiled coil</keyword>
<dbReference type="InterPro" id="IPR038919">
    <property type="entry name" value="STB2/STB2"/>
</dbReference>
<feature type="coiled-coil region" evidence="1">
    <location>
        <begin position="336"/>
        <end position="363"/>
    </location>
</feature>
<dbReference type="Proteomes" id="UP000249056">
    <property type="component" value="Unassembled WGS sequence"/>
</dbReference>
<proteinExistence type="predicted"/>
<feature type="region of interest" description="Disordered" evidence="2">
    <location>
        <begin position="91"/>
        <end position="110"/>
    </location>
</feature>
<protein>
    <submittedName>
        <fullName evidence="3">Uncharacterized protein</fullName>
    </submittedName>
</protein>
<dbReference type="AlphaFoldDB" id="A0A395IM94"/>
<sequence>MSEAKQGFGRIKDAVGLRGHVSKHSKDEARDFEGDGGYFSPVHITATPNGLTTPSSPTFNRAFSWKMKPGEYEHGFPKPKDVIAGLAQVGLRESDSESPPDNSKTSLPDLTLTPSALRLGERKAAEAEEQWQAQAREIRRELMAKEPSISGSVCGDGDLEGPILEAERDDHHNFVTILHRRHSISDASHKRRFRCEDQLRRHLSFSDAEDAILTWEPVGIVDKLDESDDWFALKTQKLLNEDHKRIYEKILDLQNNLCPWVQRRVDGLDSLDDQATLDQEGFQELHVQLSEEYQELRNNTQDFLGEERSHVTETLKDIEVLGAKLEYELNSLVSKVQDVEDGVSQFERQVDDLETRADELEDIFLDRKVGLIGLFALSQESVLARILWHRGVLDLTLPTQGDSFSRRFANTPQAFILYEHGLAWSLKPWWEFGILGAVDMNFVCCPYTTY</sequence>
<evidence type="ECO:0000313" key="3">
    <source>
        <dbReference type="EMBL" id="RAL60493.1"/>
    </source>
</evidence>
<gene>
    <name evidence="3" type="ORF">DID88_000268</name>
</gene>
<feature type="region of interest" description="Disordered" evidence="2">
    <location>
        <begin position="1"/>
        <end position="34"/>
    </location>
</feature>